<dbReference type="PRINTS" id="PR00301">
    <property type="entry name" value="HEATSHOCK70"/>
</dbReference>
<dbReference type="Gene3D" id="3.90.640.10">
    <property type="entry name" value="Actin, Chain A, domain 4"/>
    <property type="match status" value="1"/>
</dbReference>
<evidence type="ECO:0000256" key="2">
    <source>
        <dbReference type="ARBA" id="ARBA00022553"/>
    </source>
</evidence>
<dbReference type="InterPro" id="IPR018181">
    <property type="entry name" value="Heat_shock_70_CS"/>
</dbReference>
<evidence type="ECO:0000256" key="4">
    <source>
        <dbReference type="ARBA" id="ARBA00022840"/>
    </source>
</evidence>
<name>A0ABT4UZI2_9PSEU</name>
<evidence type="ECO:0000313" key="9">
    <source>
        <dbReference type="Proteomes" id="UP001210380"/>
    </source>
</evidence>
<dbReference type="InterPro" id="IPR029047">
    <property type="entry name" value="HSP70_peptide-bd_sf"/>
</dbReference>
<comment type="caution">
    <text evidence="8">The sequence shown here is derived from an EMBL/GenBank/DDBJ whole genome shotgun (WGS) entry which is preliminary data.</text>
</comment>
<dbReference type="InterPro" id="IPR043129">
    <property type="entry name" value="ATPase_NBD"/>
</dbReference>
<dbReference type="SUPFAM" id="SSF100920">
    <property type="entry name" value="Heat shock protein 70kD (HSP70), peptide-binding domain"/>
    <property type="match status" value="1"/>
</dbReference>
<reference evidence="8 9" key="1">
    <citation type="submission" date="2022-11" db="EMBL/GenBank/DDBJ databases">
        <title>Draft genome sequence of Saccharopolyspora sp. WRP15-2 isolated from rhizosphere soils of wild rice in Thailand.</title>
        <authorList>
            <person name="Duangmal K."/>
            <person name="Kammanee S."/>
            <person name="Muangham S."/>
        </authorList>
    </citation>
    <scope>NUCLEOTIDE SEQUENCE [LARGE SCALE GENOMIC DNA]</scope>
    <source>
        <strain evidence="8 9">WRP15-2</strain>
    </source>
</reference>
<dbReference type="Pfam" id="PF00012">
    <property type="entry name" value="HSP70"/>
    <property type="match status" value="1"/>
</dbReference>
<keyword evidence="6" id="KW-0143">Chaperone</keyword>
<sequence length="860" mass="94940">MIIGIDLGTTFSVLAVRGKVELADGYPPPTYLEELDVTIIPDPYGNDVIPSAVWEDPHDPGKLVVGTEAKDRAADGEAPILAAKRNIGTDVVHRLGGRDYSAREVATIVLQYLKDIAEQALGERVDRAVITHPAFFEGSMMRETAEAARAAGFDFDEEKHLLMEPTAAALAYAGADRRDPLRLLTYDLGGGTFDVTVMERRGGVVTIKAFGGNRLLGGYTFDRRLAQWLYDRMRERGVQITVDDEGTGNLGTWTQLLQIAENTKHKLAGARTDRVPVHIREQLTDDHGRTVTLLDSINRAQYVELIQELLDDTLGGGGAGDGTKGCELVLADAGLTIEQVDEILLVGGSTWGPWVTDTIRRRWGREARLLEPDRIVAAGAALQAGSMPSEISSAACTVQLDVEPRTPQEMITVAGQVRTESAAELNVVLTSENGSRHAAIPDDTGRFFFEEVELRPGTTTNFTLLVGDGSQLPLAEHAFTVEHVAEDADTGITGVFSVLPKPLFIETVQGMEPLAEEGATLPASRTLEFQRINDFDTIEIRLFQEYDPIGVVLIKDVPPEATKGSKVTLTVNISASNKIEGRATVHSRAGAVIREAPVDVSIPRMEIPSLSELRDELAGLEAELDQRMALETDATSRMTLRADGDRYVHKAQRLFAVPVPDRQEIWLLLRALDRVVHPVRHELEPSLAECEGIILGIRELLSAQGSDPNVQAHDQIVNRLEKEARAAYARRDAKRWAQANGGLRDLYLRLRQPSQPRQQETLPTDLQKVMAVMPLDKLRQELRAKEAEKEAEAVDDAEFQRFRSRVNRVRAQIDEIQEAIEQIGDDTQPRTAEARIQLSMLKMKSISDQINRLDRDIDRL</sequence>
<proteinExistence type="inferred from homology"/>
<evidence type="ECO:0000256" key="3">
    <source>
        <dbReference type="ARBA" id="ARBA00022741"/>
    </source>
</evidence>
<dbReference type="RefSeq" id="WP_270949737.1">
    <property type="nucleotide sequence ID" value="NZ_JAQGLA010000023.1"/>
</dbReference>
<dbReference type="SUPFAM" id="SSF53067">
    <property type="entry name" value="Actin-like ATPase domain"/>
    <property type="match status" value="2"/>
</dbReference>
<dbReference type="EMBL" id="JAQGLA010000023">
    <property type="protein sequence ID" value="MDA3627095.1"/>
    <property type="molecule type" value="Genomic_DNA"/>
</dbReference>
<dbReference type="Proteomes" id="UP001210380">
    <property type="component" value="Unassembled WGS sequence"/>
</dbReference>
<evidence type="ECO:0000256" key="1">
    <source>
        <dbReference type="ARBA" id="ARBA00007381"/>
    </source>
</evidence>
<organism evidence="8 9">
    <name type="scientific">Saccharopolyspora oryzae</name>
    <dbReference type="NCBI Taxonomy" id="2997343"/>
    <lineage>
        <taxon>Bacteria</taxon>
        <taxon>Bacillati</taxon>
        <taxon>Actinomycetota</taxon>
        <taxon>Actinomycetes</taxon>
        <taxon>Pseudonocardiales</taxon>
        <taxon>Pseudonocardiaceae</taxon>
        <taxon>Saccharopolyspora</taxon>
    </lineage>
</organism>
<comment type="similarity">
    <text evidence="1">Belongs to the heat shock protein 70 family.</text>
</comment>
<gene>
    <name evidence="8" type="ORF">OU415_16745</name>
</gene>
<dbReference type="PANTHER" id="PTHR19375">
    <property type="entry name" value="HEAT SHOCK PROTEIN 70KDA"/>
    <property type="match status" value="1"/>
</dbReference>
<evidence type="ECO:0000256" key="7">
    <source>
        <dbReference type="SAM" id="Coils"/>
    </source>
</evidence>
<dbReference type="InterPro" id="IPR013126">
    <property type="entry name" value="Hsp_70_fam"/>
</dbReference>
<keyword evidence="9" id="KW-1185">Reference proteome</keyword>
<protein>
    <submittedName>
        <fullName evidence="8">Hsp70 family protein</fullName>
    </submittedName>
</protein>
<keyword evidence="2" id="KW-0597">Phosphoprotein</keyword>
<keyword evidence="4" id="KW-0067">ATP-binding</keyword>
<dbReference type="PROSITE" id="PS00297">
    <property type="entry name" value="HSP70_1"/>
    <property type="match status" value="1"/>
</dbReference>
<dbReference type="Gene3D" id="3.30.420.40">
    <property type="match status" value="2"/>
</dbReference>
<evidence type="ECO:0000313" key="8">
    <source>
        <dbReference type="EMBL" id="MDA3627095.1"/>
    </source>
</evidence>
<keyword evidence="5" id="KW-0346">Stress response</keyword>
<keyword evidence="7" id="KW-0175">Coiled coil</keyword>
<evidence type="ECO:0000256" key="5">
    <source>
        <dbReference type="ARBA" id="ARBA00023016"/>
    </source>
</evidence>
<keyword evidence="3" id="KW-0547">Nucleotide-binding</keyword>
<evidence type="ECO:0000256" key="6">
    <source>
        <dbReference type="ARBA" id="ARBA00023186"/>
    </source>
</evidence>
<feature type="coiled-coil region" evidence="7">
    <location>
        <begin position="775"/>
        <end position="826"/>
    </location>
</feature>
<accession>A0ABT4UZI2</accession>